<dbReference type="CDD" id="cd21373">
    <property type="entry name" value="cwf21_SRRM2-like"/>
    <property type="match status" value="1"/>
</dbReference>
<dbReference type="GO" id="GO:0005681">
    <property type="term" value="C:spliceosomal complex"/>
    <property type="evidence" value="ECO:0007669"/>
    <property type="project" value="UniProtKB-KW"/>
</dbReference>
<feature type="compositionally biased region" description="Basic and acidic residues" evidence="7">
    <location>
        <begin position="240"/>
        <end position="275"/>
    </location>
</feature>
<sequence>MYNGIGLQTARGSGTNGYIQSNKFFVKPKTNRVSTGNNGGYEAGQGIAGVSRKPNKDILEHDRKRQIQLKLVVLEDKLVDQGYTDDEIAEKLSEARRTLEAAMAAEDAGGATAVVISSDHKVSDTQSHQVAARKQKQMETLKNALGIVHEEDIKKDVPASDDEKADPVVDGKHEKDTKVGKDALDELKNYKKKTSKRRVASSDSESDSDTGTDSDRSSESGSESDSDVDLRKSSRKSSRKHNEGNKRHESDDSDYEKKRVGNVKKRYESDTDKRPNLKTLKGKKPPSTRSRRHDSDDDDDDSDEDKYERKQKRMESKVEKRISSSNVYDRGINDRWDGGSSKHDVTSPDYRETRRENERGGRRRHGTDDEESDKDDMRTGEKRRHDSDDEESDKDVRQKKVEVERGGRRVLDVDCEEYRKDVRSKEDIRTGEKRRHDSDDDINVRHKKERVDRSDDHERMMKPLARNEQKHQRKTSDDEDEKPSQGRKDTGDEEHRRDRKHRRSEEDDRYKRHEKDRGERGSRDDSERDRHLKRSRYDSDRRYDAGRSRH</sequence>
<feature type="compositionally biased region" description="Acidic residues" evidence="7">
    <location>
        <begin position="296"/>
        <end position="305"/>
    </location>
</feature>
<feature type="region of interest" description="Disordered" evidence="7">
    <location>
        <begin position="152"/>
        <end position="550"/>
    </location>
</feature>
<evidence type="ECO:0000313" key="9">
    <source>
        <dbReference type="EMBL" id="KAF5786303.1"/>
    </source>
</evidence>
<dbReference type="GO" id="GO:0008380">
    <property type="term" value="P:RNA splicing"/>
    <property type="evidence" value="ECO:0007669"/>
    <property type="project" value="UniProtKB-KW"/>
</dbReference>
<evidence type="ECO:0000256" key="3">
    <source>
        <dbReference type="ARBA" id="ARBA00022664"/>
    </source>
</evidence>
<feature type="domain" description="CWF21" evidence="8">
    <location>
        <begin position="59"/>
        <end position="104"/>
    </location>
</feature>
<keyword evidence="6" id="KW-0539">Nucleus</keyword>
<feature type="compositionally biased region" description="Basic and acidic residues" evidence="7">
    <location>
        <begin position="313"/>
        <end position="322"/>
    </location>
</feature>
<feature type="compositionally biased region" description="Basic and acidic residues" evidence="7">
    <location>
        <begin position="394"/>
        <end position="496"/>
    </location>
</feature>
<evidence type="ECO:0000256" key="7">
    <source>
        <dbReference type="SAM" id="MobiDB-lite"/>
    </source>
</evidence>
<evidence type="ECO:0000256" key="5">
    <source>
        <dbReference type="ARBA" id="ARBA00023187"/>
    </source>
</evidence>
<dbReference type="GO" id="GO:0006397">
    <property type="term" value="P:mRNA processing"/>
    <property type="evidence" value="ECO:0007669"/>
    <property type="project" value="UniProtKB-KW"/>
</dbReference>
<feature type="compositionally biased region" description="Basic residues" evidence="7">
    <location>
        <begin position="280"/>
        <end position="292"/>
    </location>
</feature>
<dbReference type="Gramene" id="mRNA:HanXRQr2_Chr10g0439271">
    <property type="protein sequence ID" value="mRNA:HanXRQr2_Chr10g0439271"/>
    <property type="gene ID" value="HanXRQr2_Chr10g0439271"/>
</dbReference>
<dbReference type="GO" id="GO:0005634">
    <property type="term" value="C:nucleus"/>
    <property type="evidence" value="ECO:0000318"/>
    <property type="project" value="GO_Central"/>
</dbReference>
<evidence type="ECO:0000256" key="2">
    <source>
        <dbReference type="ARBA" id="ARBA00005954"/>
    </source>
</evidence>
<proteinExistence type="inferred from homology"/>
<keyword evidence="5" id="KW-0508">mRNA splicing</keyword>
<evidence type="ECO:0000256" key="4">
    <source>
        <dbReference type="ARBA" id="ARBA00022728"/>
    </source>
</evidence>
<dbReference type="InterPro" id="IPR013170">
    <property type="entry name" value="mRNA_splic_Cwf21_dom"/>
</dbReference>
<feature type="compositionally biased region" description="Basic and acidic residues" evidence="7">
    <location>
        <begin position="331"/>
        <end position="360"/>
    </location>
</feature>
<keyword evidence="10" id="KW-1185">Reference proteome</keyword>
<dbReference type="PANTHER" id="PTHR36562">
    <property type="entry name" value="SERINE/ARGININE REPETITIVE MATRIX 2"/>
    <property type="match status" value="1"/>
</dbReference>
<organism evidence="9 10">
    <name type="scientific">Helianthus annuus</name>
    <name type="common">Common sunflower</name>
    <dbReference type="NCBI Taxonomy" id="4232"/>
    <lineage>
        <taxon>Eukaryota</taxon>
        <taxon>Viridiplantae</taxon>
        <taxon>Streptophyta</taxon>
        <taxon>Embryophyta</taxon>
        <taxon>Tracheophyta</taxon>
        <taxon>Spermatophyta</taxon>
        <taxon>Magnoliopsida</taxon>
        <taxon>eudicotyledons</taxon>
        <taxon>Gunneridae</taxon>
        <taxon>Pentapetalae</taxon>
        <taxon>asterids</taxon>
        <taxon>campanulids</taxon>
        <taxon>Asterales</taxon>
        <taxon>Asteraceae</taxon>
        <taxon>Asteroideae</taxon>
        <taxon>Heliantheae alliance</taxon>
        <taxon>Heliantheae</taxon>
        <taxon>Helianthus</taxon>
    </lineage>
</organism>
<comment type="subcellular location">
    <subcellularLocation>
        <location evidence="1">Nucleus</location>
    </subcellularLocation>
</comment>
<keyword evidence="4" id="KW-0747">Spliceosome</keyword>
<feature type="compositionally biased region" description="Basic and acidic residues" evidence="7">
    <location>
        <begin position="503"/>
        <end position="550"/>
    </location>
</feature>
<evidence type="ECO:0000313" key="10">
    <source>
        <dbReference type="Proteomes" id="UP000215914"/>
    </source>
</evidence>
<dbReference type="SMART" id="SM01115">
    <property type="entry name" value="cwf21"/>
    <property type="match status" value="1"/>
</dbReference>
<evidence type="ECO:0000259" key="8">
    <source>
        <dbReference type="SMART" id="SM01115"/>
    </source>
</evidence>
<dbReference type="EMBL" id="MNCJ02000325">
    <property type="protein sequence ID" value="KAF5786303.1"/>
    <property type="molecule type" value="Genomic_DNA"/>
</dbReference>
<evidence type="ECO:0000256" key="1">
    <source>
        <dbReference type="ARBA" id="ARBA00004123"/>
    </source>
</evidence>
<comment type="caution">
    <text evidence="9">The sequence shown here is derived from an EMBL/GenBank/DDBJ whole genome shotgun (WGS) entry which is preliminary data.</text>
</comment>
<accession>A0A9K3HWS3</accession>
<name>A0A9K3HWS3_HELAN</name>
<feature type="compositionally biased region" description="Basic and acidic residues" evidence="7">
    <location>
        <begin position="375"/>
        <end position="387"/>
    </location>
</feature>
<keyword evidence="3" id="KW-0507">mRNA processing</keyword>
<protein>
    <submittedName>
        <fullName evidence="9">mRNA splicing factor Cwf21 domain-containing protein</fullName>
    </submittedName>
</protein>
<gene>
    <name evidence="9" type="ORF">HanXRQr2_Chr10g0439271</name>
</gene>
<dbReference type="Proteomes" id="UP000215914">
    <property type="component" value="Unassembled WGS sequence"/>
</dbReference>
<evidence type="ECO:0000256" key="6">
    <source>
        <dbReference type="ARBA" id="ARBA00023242"/>
    </source>
</evidence>
<reference evidence="9" key="1">
    <citation type="journal article" date="2017" name="Nature">
        <title>The sunflower genome provides insights into oil metabolism, flowering and Asterid evolution.</title>
        <authorList>
            <person name="Badouin H."/>
            <person name="Gouzy J."/>
            <person name="Grassa C.J."/>
            <person name="Murat F."/>
            <person name="Staton S.E."/>
            <person name="Cottret L."/>
            <person name="Lelandais-Briere C."/>
            <person name="Owens G.L."/>
            <person name="Carrere S."/>
            <person name="Mayjonade B."/>
            <person name="Legrand L."/>
            <person name="Gill N."/>
            <person name="Kane N.C."/>
            <person name="Bowers J.E."/>
            <person name="Hubner S."/>
            <person name="Bellec A."/>
            <person name="Berard A."/>
            <person name="Berges H."/>
            <person name="Blanchet N."/>
            <person name="Boniface M.C."/>
            <person name="Brunel D."/>
            <person name="Catrice O."/>
            <person name="Chaidir N."/>
            <person name="Claudel C."/>
            <person name="Donnadieu C."/>
            <person name="Faraut T."/>
            <person name="Fievet G."/>
            <person name="Helmstetter N."/>
            <person name="King M."/>
            <person name="Knapp S.J."/>
            <person name="Lai Z."/>
            <person name="Le Paslier M.C."/>
            <person name="Lippi Y."/>
            <person name="Lorenzon L."/>
            <person name="Mandel J.R."/>
            <person name="Marage G."/>
            <person name="Marchand G."/>
            <person name="Marquand E."/>
            <person name="Bret-Mestries E."/>
            <person name="Morien E."/>
            <person name="Nambeesan S."/>
            <person name="Nguyen T."/>
            <person name="Pegot-Espagnet P."/>
            <person name="Pouilly N."/>
            <person name="Raftis F."/>
            <person name="Sallet E."/>
            <person name="Schiex T."/>
            <person name="Thomas J."/>
            <person name="Vandecasteele C."/>
            <person name="Vares D."/>
            <person name="Vear F."/>
            <person name="Vautrin S."/>
            <person name="Crespi M."/>
            <person name="Mangin B."/>
            <person name="Burke J.M."/>
            <person name="Salse J."/>
            <person name="Munos S."/>
            <person name="Vincourt P."/>
            <person name="Rieseberg L.H."/>
            <person name="Langlade N.B."/>
        </authorList>
    </citation>
    <scope>NUCLEOTIDE SEQUENCE</scope>
    <source>
        <tissue evidence="9">Leaves</tissue>
    </source>
</reference>
<dbReference type="Pfam" id="PF08312">
    <property type="entry name" value="cwf21"/>
    <property type="match status" value="1"/>
</dbReference>
<dbReference type="InterPro" id="IPR051372">
    <property type="entry name" value="CWC21"/>
</dbReference>
<comment type="similarity">
    <text evidence="2">Belongs to the CWC21 family.</text>
</comment>
<dbReference type="AlphaFoldDB" id="A0A9K3HWS3"/>
<feature type="compositionally biased region" description="Basic and acidic residues" evidence="7">
    <location>
        <begin position="152"/>
        <end position="189"/>
    </location>
</feature>
<dbReference type="PANTHER" id="PTHR36562:SF5">
    <property type="entry name" value="SERINE_ARGININE REPETITIVE MATRIX 2"/>
    <property type="match status" value="1"/>
</dbReference>
<feature type="compositionally biased region" description="Basic residues" evidence="7">
    <location>
        <begin position="190"/>
        <end position="199"/>
    </location>
</feature>
<reference evidence="9" key="2">
    <citation type="submission" date="2020-06" db="EMBL/GenBank/DDBJ databases">
        <title>Helianthus annuus Genome sequencing and assembly Release 2.</title>
        <authorList>
            <person name="Gouzy J."/>
            <person name="Langlade N."/>
            <person name="Munos S."/>
        </authorList>
    </citation>
    <scope>NUCLEOTIDE SEQUENCE</scope>
    <source>
        <tissue evidence="9">Leaves</tissue>
    </source>
</reference>